<protein>
    <submittedName>
        <fullName evidence="2">Uncharacterized protein</fullName>
    </submittedName>
</protein>
<keyword evidence="1" id="KW-0472">Membrane</keyword>
<comment type="caution">
    <text evidence="2">The sequence shown here is derived from an EMBL/GenBank/DDBJ whole genome shotgun (WGS) entry which is preliminary data.</text>
</comment>
<dbReference type="Proteomes" id="UP000036261">
    <property type="component" value="Unassembled WGS sequence"/>
</dbReference>
<reference evidence="2 3" key="1">
    <citation type="journal article" date="2013" name="Int. J. Syst. Evol. Microbiol.">
        <title>Chryseobacterium angstadtii sp. nov., isolated from a newt tank.</title>
        <authorList>
            <person name="Kirk K.E."/>
            <person name="Hoffman J.A."/>
            <person name="Smith K.A."/>
            <person name="Strahan B.L."/>
            <person name="Failor K.C."/>
            <person name="Krebs J.E."/>
            <person name="Gale A.N."/>
            <person name="Do T.D."/>
            <person name="Sontag T.C."/>
            <person name="Batties A.M."/>
            <person name="Mistiszyn K."/>
            <person name="Newman J.D."/>
        </authorList>
    </citation>
    <scope>NUCLEOTIDE SEQUENCE [LARGE SCALE GENOMIC DNA]</scope>
    <source>
        <strain evidence="2 3">KM</strain>
    </source>
</reference>
<keyword evidence="3" id="KW-1185">Reference proteome</keyword>
<name>A0A0J7IEV5_9FLAO</name>
<keyword evidence="1" id="KW-1133">Transmembrane helix</keyword>
<sequence length="80" mass="9754">MAKKEKKQLHAKRIQASPANSSKWVFPLILVIFSEVMISRENPKRLLDALRMWGDFFSIIYNFLQYKTHFFYYQIFKKNY</sequence>
<feature type="transmembrane region" description="Helical" evidence="1">
    <location>
        <begin position="21"/>
        <end position="39"/>
    </location>
</feature>
<gene>
    <name evidence="2" type="ORF">ACM46_09790</name>
</gene>
<evidence type="ECO:0000256" key="1">
    <source>
        <dbReference type="SAM" id="Phobius"/>
    </source>
</evidence>
<dbReference type="EMBL" id="LFND01000003">
    <property type="protein sequence ID" value="KMQ64544.1"/>
    <property type="molecule type" value="Genomic_DNA"/>
</dbReference>
<evidence type="ECO:0000313" key="3">
    <source>
        <dbReference type="Proteomes" id="UP000036261"/>
    </source>
</evidence>
<proteinExistence type="predicted"/>
<organism evidence="2 3">
    <name type="scientific">Chryseobacterium angstadtii</name>
    <dbReference type="NCBI Taxonomy" id="558151"/>
    <lineage>
        <taxon>Bacteria</taxon>
        <taxon>Pseudomonadati</taxon>
        <taxon>Bacteroidota</taxon>
        <taxon>Flavobacteriia</taxon>
        <taxon>Flavobacteriales</taxon>
        <taxon>Weeksellaceae</taxon>
        <taxon>Chryseobacterium group</taxon>
        <taxon>Chryseobacterium</taxon>
    </lineage>
</organism>
<dbReference type="AlphaFoldDB" id="A0A0J7IEV5"/>
<accession>A0A0J7IEV5</accession>
<keyword evidence="1" id="KW-0812">Transmembrane</keyword>
<feature type="transmembrane region" description="Helical" evidence="1">
    <location>
        <begin position="59"/>
        <end position="76"/>
    </location>
</feature>
<evidence type="ECO:0000313" key="2">
    <source>
        <dbReference type="EMBL" id="KMQ64544.1"/>
    </source>
</evidence>